<feature type="transmembrane region" description="Helical" evidence="2">
    <location>
        <begin position="277"/>
        <end position="297"/>
    </location>
</feature>
<gene>
    <name evidence="3" type="ORF">SUNI508_10128</name>
</gene>
<dbReference type="EMBL" id="JARVKF010000412">
    <property type="protein sequence ID" value="KAK9415828.1"/>
    <property type="molecule type" value="Genomic_DNA"/>
</dbReference>
<reference evidence="3 4" key="1">
    <citation type="journal article" date="2024" name="J. Plant Pathol.">
        <title>Sequence and assembly of the genome of Seiridium unicorne, isolate CBS 538.82, causal agent of cypress canker disease.</title>
        <authorList>
            <person name="Scali E."/>
            <person name="Rocca G.D."/>
            <person name="Danti R."/>
            <person name="Garbelotto M."/>
            <person name="Barberini S."/>
            <person name="Baroncelli R."/>
            <person name="Emiliani G."/>
        </authorList>
    </citation>
    <scope>NUCLEOTIDE SEQUENCE [LARGE SCALE GENOMIC DNA]</scope>
    <source>
        <strain evidence="3 4">BM-138-508</strain>
    </source>
</reference>
<organism evidence="3 4">
    <name type="scientific">Seiridium unicorne</name>
    <dbReference type="NCBI Taxonomy" id="138068"/>
    <lineage>
        <taxon>Eukaryota</taxon>
        <taxon>Fungi</taxon>
        <taxon>Dikarya</taxon>
        <taxon>Ascomycota</taxon>
        <taxon>Pezizomycotina</taxon>
        <taxon>Sordariomycetes</taxon>
        <taxon>Xylariomycetidae</taxon>
        <taxon>Amphisphaeriales</taxon>
        <taxon>Sporocadaceae</taxon>
        <taxon>Seiridium</taxon>
    </lineage>
</organism>
<dbReference type="PANTHER" id="PTHR38167:SF1">
    <property type="entry name" value="C2H2-TYPE DOMAIN-CONTAINING PROTEIN"/>
    <property type="match status" value="1"/>
</dbReference>
<protein>
    <submittedName>
        <fullName evidence="3">Uncharacterized protein</fullName>
    </submittedName>
</protein>
<name>A0ABR2UMV9_9PEZI</name>
<keyword evidence="2" id="KW-0812">Transmembrane</keyword>
<sequence length="458" mass="52370">MASNSGKGLLLHAINKADAVALRLVLKSMCNSSEECHIEAAKLLLTKKRKSTGGSGQSNSSSKKQKSDDILISRYEKCSTCKEVFDVTDNREDSCQIHPVDPEYLPDDDDIQAGDIDVDDDWRVEEFPEGFEWQCCGEPANGKPCQGIDRRDLESSAAVHAQTIPIFDDLSPHTDVVTKREMIPDIDLDSLVDKVWDKAKGKFDDAAADFKKGFEGTVDAAEKAFNDAVDAAKKTVNDIKDAVEKVWEDIQEQISELKDKAAGLIHDWIHEHIVEPLIKILIVLAVIFSFLPVWYLLHLVAKPFVRTGKAKPRTTVNIELPPWPATHSPKESKEPGKGWAYYVVRSWEKYGQGVVCFMCPFISGFVSWLNARKVPKLEYDVRKLRLELEDLKTRLEEQRAQQQRREKQEQLHWEETRKELMGKDEHRKQGKWQERRQRLEKGPGIDWPLERESRHNFI</sequence>
<evidence type="ECO:0000256" key="1">
    <source>
        <dbReference type="SAM" id="MobiDB-lite"/>
    </source>
</evidence>
<feature type="region of interest" description="Disordered" evidence="1">
    <location>
        <begin position="399"/>
        <end position="439"/>
    </location>
</feature>
<evidence type="ECO:0000256" key="2">
    <source>
        <dbReference type="SAM" id="Phobius"/>
    </source>
</evidence>
<comment type="caution">
    <text evidence="3">The sequence shown here is derived from an EMBL/GenBank/DDBJ whole genome shotgun (WGS) entry which is preliminary data.</text>
</comment>
<evidence type="ECO:0000313" key="3">
    <source>
        <dbReference type="EMBL" id="KAK9415828.1"/>
    </source>
</evidence>
<evidence type="ECO:0000313" key="4">
    <source>
        <dbReference type="Proteomes" id="UP001408356"/>
    </source>
</evidence>
<keyword evidence="4" id="KW-1185">Reference proteome</keyword>
<accession>A0ABR2UMV9</accession>
<dbReference type="Proteomes" id="UP001408356">
    <property type="component" value="Unassembled WGS sequence"/>
</dbReference>
<dbReference type="PANTHER" id="PTHR38167">
    <property type="entry name" value="C2H2-TYPE DOMAIN-CONTAINING PROTEIN"/>
    <property type="match status" value="1"/>
</dbReference>
<dbReference type="Gene3D" id="1.20.120.20">
    <property type="entry name" value="Apolipoprotein"/>
    <property type="match status" value="1"/>
</dbReference>
<keyword evidence="2" id="KW-0472">Membrane</keyword>
<proteinExistence type="predicted"/>
<keyword evidence="2" id="KW-1133">Transmembrane helix</keyword>